<keyword evidence="5" id="KW-0249">Electron transport</keyword>
<dbReference type="SMR" id="B4NQ32"/>
<evidence type="ECO:0000256" key="7">
    <source>
        <dbReference type="ARBA" id="ARBA00023157"/>
    </source>
</evidence>
<dbReference type="HOGENOM" id="CLU_1715222_0_0_1"/>
<accession>B4NQ32</accession>
<evidence type="ECO:0000256" key="2">
    <source>
        <dbReference type="ARBA" id="ARBA00022448"/>
    </source>
</evidence>
<dbReference type="SUPFAM" id="SSF52833">
    <property type="entry name" value="Thioredoxin-like"/>
    <property type="match status" value="1"/>
</dbReference>
<dbReference type="FunCoup" id="B4NQ32">
    <property type="interactions" value="2"/>
</dbReference>
<dbReference type="InParanoid" id="B4NQ32"/>
<protein>
    <submittedName>
        <fullName evidence="10">Uncharacterized protein</fullName>
    </submittedName>
</protein>
<dbReference type="PANTHER" id="PTHR46107">
    <property type="entry name" value="DUMPY: SHORTER THAN WILD-TYPE"/>
    <property type="match status" value="1"/>
</dbReference>
<dbReference type="InterPro" id="IPR036249">
    <property type="entry name" value="Thioredoxin-like_sf"/>
</dbReference>
<dbReference type="PANTHER" id="PTHR46107:SF3">
    <property type="entry name" value="THIOREDOXIN DOMAIN-CONTAINING PROTEIN"/>
    <property type="match status" value="1"/>
</dbReference>
<dbReference type="Proteomes" id="UP000007798">
    <property type="component" value="Unassembled WGS sequence"/>
</dbReference>
<dbReference type="EMBL" id="CH964291">
    <property type="protein sequence ID" value="EDW86257.2"/>
    <property type="molecule type" value="Genomic_DNA"/>
</dbReference>
<proteinExistence type="predicted"/>
<evidence type="ECO:0000256" key="1">
    <source>
        <dbReference type="ARBA" id="ARBA00004389"/>
    </source>
</evidence>
<evidence type="ECO:0000256" key="9">
    <source>
        <dbReference type="SAM" id="Phobius"/>
    </source>
</evidence>
<evidence type="ECO:0000313" key="10">
    <source>
        <dbReference type="EMBL" id="EDW86257.2"/>
    </source>
</evidence>
<keyword evidence="2" id="KW-0813">Transport</keyword>
<keyword evidence="7" id="KW-1015">Disulfide bond</keyword>
<evidence type="ECO:0000256" key="6">
    <source>
        <dbReference type="ARBA" id="ARBA00022989"/>
    </source>
</evidence>
<reference evidence="10 11" key="1">
    <citation type="journal article" date="2007" name="Nature">
        <title>Evolution of genes and genomes on the Drosophila phylogeny.</title>
        <authorList>
            <consortium name="Drosophila 12 Genomes Consortium"/>
            <person name="Clark A.G."/>
            <person name="Eisen M.B."/>
            <person name="Smith D.R."/>
            <person name="Bergman C.M."/>
            <person name="Oliver B."/>
            <person name="Markow T.A."/>
            <person name="Kaufman T.C."/>
            <person name="Kellis M."/>
            <person name="Gelbart W."/>
            <person name="Iyer V.N."/>
            <person name="Pollard D.A."/>
            <person name="Sackton T.B."/>
            <person name="Larracuente A.M."/>
            <person name="Singh N.D."/>
            <person name="Abad J.P."/>
            <person name="Abt D.N."/>
            <person name="Adryan B."/>
            <person name="Aguade M."/>
            <person name="Akashi H."/>
            <person name="Anderson W.W."/>
            <person name="Aquadro C.F."/>
            <person name="Ardell D.H."/>
            <person name="Arguello R."/>
            <person name="Artieri C.G."/>
            <person name="Barbash D.A."/>
            <person name="Barker D."/>
            <person name="Barsanti P."/>
            <person name="Batterham P."/>
            <person name="Batzoglou S."/>
            <person name="Begun D."/>
            <person name="Bhutkar A."/>
            <person name="Blanco E."/>
            <person name="Bosak S.A."/>
            <person name="Bradley R.K."/>
            <person name="Brand A.D."/>
            <person name="Brent M.R."/>
            <person name="Brooks A.N."/>
            <person name="Brown R.H."/>
            <person name="Butlin R.K."/>
            <person name="Caggese C."/>
            <person name="Calvi B.R."/>
            <person name="Bernardo de Carvalho A."/>
            <person name="Caspi A."/>
            <person name="Castrezana S."/>
            <person name="Celniker S.E."/>
            <person name="Chang J.L."/>
            <person name="Chapple C."/>
            <person name="Chatterji S."/>
            <person name="Chinwalla A."/>
            <person name="Civetta A."/>
            <person name="Clifton S.W."/>
            <person name="Comeron J.M."/>
            <person name="Costello J.C."/>
            <person name="Coyne J.A."/>
            <person name="Daub J."/>
            <person name="David R.G."/>
            <person name="Delcher A.L."/>
            <person name="Delehaunty K."/>
            <person name="Do C.B."/>
            <person name="Ebling H."/>
            <person name="Edwards K."/>
            <person name="Eickbush T."/>
            <person name="Evans J.D."/>
            <person name="Filipski A."/>
            <person name="Findeiss S."/>
            <person name="Freyhult E."/>
            <person name="Fulton L."/>
            <person name="Fulton R."/>
            <person name="Garcia A.C."/>
            <person name="Gardiner A."/>
            <person name="Garfield D.A."/>
            <person name="Garvin B.E."/>
            <person name="Gibson G."/>
            <person name="Gilbert D."/>
            <person name="Gnerre S."/>
            <person name="Godfrey J."/>
            <person name="Good R."/>
            <person name="Gotea V."/>
            <person name="Gravely B."/>
            <person name="Greenberg A.J."/>
            <person name="Griffiths-Jones S."/>
            <person name="Gross S."/>
            <person name="Guigo R."/>
            <person name="Gustafson E.A."/>
            <person name="Haerty W."/>
            <person name="Hahn M.W."/>
            <person name="Halligan D.L."/>
            <person name="Halpern A.L."/>
            <person name="Halter G.M."/>
            <person name="Han M.V."/>
            <person name="Heger A."/>
            <person name="Hillier L."/>
            <person name="Hinrichs A.S."/>
            <person name="Holmes I."/>
            <person name="Hoskins R.A."/>
            <person name="Hubisz M.J."/>
            <person name="Hultmark D."/>
            <person name="Huntley M.A."/>
            <person name="Jaffe D.B."/>
            <person name="Jagadeeshan S."/>
            <person name="Jeck W.R."/>
            <person name="Johnson J."/>
            <person name="Jones C.D."/>
            <person name="Jordan W.C."/>
            <person name="Karpen G.H."/>
            <person name="Kataoka E."/>
            <person name="Keightley P.D."/>
            <person name="Kheradpour P."/>
            <person name="Kirkness E.F."/>
            <person name="Koerich L.B."/>
            <person name="Kristiansen K."/>
            <person name="Kudrna D."/>
            <person name="Kulathinal R.J."/>
            <person name="Kumar S."/>
            <person name="Kwok R."/>
            <person name="Lander E."/>
            <person name="Langley C.H."/>
            <person name="Lapoint R."/>
            <person name="Lazzaro B.P."/>
            <person name="Lee S.J."/>
            <person name="Levesque L."/>
            <person name="Li R."/>
            <person name="Lin C.F."/>
            <person name="Lin M.F."/>
            <person name="Lindblad-Toh K."/>
            <person name="Llopart A."/>
            <person name="Long M."/>
            <person name="Low L."/>
            <person name="Lozovsky E."/>
            <person name="Lu J."/>
            <person name="Luo M."/>
            <person name="Machado C.A."/>
            <person name="Makalowski W."/>
            <person name="Marzo M."/>
            <person name="Matsuda M."/>
            <person name="Matzkin L."/>
            <person name="McAllister B."/>
            <person name="McBride C.S."/>
            <person name="McKernan B."/>
            <person name="McKernan K."/>
            <person name="Mendez-Lago M."/>
            <person name="Minx P."/>
            <person name="Mollenhauer M.U."/>
            <person name="Montooth K."/>
            <person name="Mount S.M."/>
            <person name="Mu X."/>
            <person name="Myers E."/>
            <person name="Negre B."/>
            <person name="Newfeld S."/>
            <person name="Nielsen R."/>
            <person name="Noor M.A."/>
            <person name="O'Grady P."/>
            <person name="Pachter L."/>
            <person name="Papaceit M."/>
            <person name="Parisi M.J."/>
            <person name="Parisi M."/>
            <person name="Parts L."/>
            <person name="Pedersen J.S."/>
            <person name="Pesole G."/>
            <person name="Phillippy A.M."/>
            <person name="Ponting C.P."/>
            <person name="Pop M."/>
            <person name="Porcelli D."/>
            <person name="Powell J.R."/>
            <person name="Prohaska S."/>
            <person name="Pruitt K."/>
            <person name="Puig M."/>
            <person name="Quesneville H."/>
            <person name="Ram K.R."/>
            <person name="Rand D."/>
            <person name="Rasmussen M.D."/>
            <person name="Reed L.K."/>
            <person name="Reenan R."/>
            <person name="Reily A."/>
            <person name="Remington K.A."/>
            <person name="Rieger T.T."/>
            <person name="Ritchie M.G."/>
            <person name="Robin C."/>
            <person name="Rogers Y.H."/>
            <person name="Rohde C."/>
            <person name="Rozas J."/>
            <person name="Rubenfield M.J."/>
            <person name="Ruiz A."/>
            <person name="Russo S."/>
            <person name="Salzberg S.L."/>
            <person name="Sanchez-Gracia A."/>
            <person name="Saranga D.J."/>
            <person name="Sato H."/>
            <person name="Schaeffer S.W."/>
            <person name="Schatz M.C."/>
            <person name="Schlenke T."/>
            <person name="Schwartz R."/>
            <person name="Segarra C."/>
            <person name="Singh R.S."/>
            <person name="Sirot L."/>
            <person name="Sirota M."/>
            <person name="Sisneros N.B."/>
            <person name="Smith C.D."/>
            <person name="Smith T.F."/>
            <person name="Spieth J."/>
            <person name="Stage D.E."/>
            <person name="Stark A."/>
            <person name="Stephan W."/>
            <person name="Strausberg R.L."/>
            <person name="Strempel S."/>
            <person name="Sturgill D."/>
            <person name="Sutton G."/>
            <person name="Sutton G.G."/>
            <person name="Tao W."/>
            <person name="Teichmann S."/>
            <person name="Tobari Y.N."/>
            <person name="Tomimura Y."/>
            <person name="Tsolas J.M."/>
            <person name="Valente V.L."/>
            <person name="Venter E."/>
            <person name="Venter J.C."/>
            <person name="Vicario S."/>
            <person name="Vieira F.G."/>
            <person name="Vilella A.J."/>
            <person name="Villasante A."/>
            <person name="Walenz B."/>
            <person name="Wang J."/>
            <person name="Wasserman M."/>
            <person name="Watts T."/>
            <person name="Wilson D."/>
            <person name="Wilson R.K."/>
            <person name="Wing R.A."/>
            <person name="Wolfner M.F."/>
            <person name="Wong A."/>
            <person name="Wong G.K."/>
            <person name="Wu C.I."/>
            <person name="Wu G."/>
            <person name="Yamamoto D."/>
            <person name="Yang H.P."/>
            <person name="Yang S.P."/>
            <person name="Yorke J.A."/>
            <person name="Yoshida K."/>
            <person name="Zdobnov E."/>
            <person name="Zhang P."/>
            <person name="Zhang Y."/>
            <person name="Zimin A.V."/>
            <person name="Baldwin J."/>
            <person name="Abdouelleil A."/>
            <person name="Abdulkadir J."/>
            <person name="Abebe A."/>
            <person name="Abera B."/>
            <person name="Abreu J."/>
            <person name="Acer S.C."/>
            <person name="Aftuck L."/>
            <person name="Alexander A."/>
            <person name="An P."/>
            <person name="Anderson E."/>
            <person name="Anderson S."/>
            <person name="Arachi H."/>
            <person name="Azer M."/>
            <person name="Bachantsang P."/>
            <person name="Barry A."/>
            <person name="Bayul T."/>
            <person name="Berlin A."/>
            <person name="Bessette D."/>
            <person name="Bloom T."/>
            <person name="Blye J."/>
            <person name="Boguslavskiy L."/>
            <person name="Bonnet C."/>
            <person name="Boukhgalter B."/>
            <person name="Bourzgui I."/>
            <person name="Brown A."/>
            <person name="Cahill P."/>
            <person name="Channer S."/>
            <person name="Cheshatsang Y."/>
            <person name="Chuda L."/>
            <person name="Citroen M."/>
            <person name="Collymore A."/>
            <person name="Cooke P."/>
            <person name="Costello M."/>
            <person name="D'Aco K."/>
            <person name="Daza R."/>
            <person name="De Haan G."/>
            <person name="DeGray S."/>
            <person name="DeMaso C."/>
            <person name="Dhargay N."/>
            <person name="Dooley K."/>
            <person name="Dooley E."/>
            <person name="Doricent M."/>
            <person name="Dorje P."/>
            <person name="Dorjee K."/>
            <person name="Dupes A."/>
            <person name="Elong R."/>
            <person name="Falk J."/>
            <person name="Farina A."/>
            <person name="Faro S."/>
            <person name="Ferguson D."/>
            <person name="Fisher S."/>
            <person name="Foley C.D."/>
            <person name="Franke A."/>
            <person name="Friedrich D."/>
            <person name="Gadbois L."/>
            <person name="Gearin G."/>
            <person name="Gearin C.R."/>
            <person name="Giannoukos G."/>
            <person name="Goode T."/>
            <person name="Graham J."/>
            <person name="Grandbois E."/>
            <person name="Grewal S."/>
            <person name="Gyaltsen K."/>
            <person name="Hafez N."/>
            <person name="Hagos B."/>
            <person name="Hall J."/>
            <person name="Henson C."/>
            <person name="Hollinger A."/>
            <person name="Honan T."/>
            <person name="Huard M.D."/>
            <person name="Hughes L."/>
            <person name="Hurhula B."/>
            <person name="Husby M.E."/>
            <person name="Kamat A."/>
            <person name="Kanga B."/>
            <person name="Kashin S."/>
            <person name="Khazanovich D."/>
            <person name="Kisner P."/>
            <person name="Lance K."/>
            <person name="Lara M."/>
            <person name="Lee W."/>
            <person name="Lennon N."/>
            <person name="Letendre F."/>
            <person name="LeVine R."/>
            <person name="Lipovsky A."/>
            <person name="Liu X."/>
            <person name="Liu J."/>
            <person name="Liu S."/>
            <person name="Lokyitsang T."/>
            <person name="Lokyitsang Y."/>
            <person name="Lubonja R."/>
            <person name="Lui A."/>
            <person name="MacDonald P."/>
            <person name="Magnisalis V."/>
            <person name="Maru K."/>
            <person name="Matthews C."/>
            <person name="McCusker W."/>
            <person name="McDonough S."/>
            <person name="Mehta T."/>
            <person name="Meldrim J."/>
            <person name="Meneus L."/>
            <person name="Mihai O."/>
            <person name="Mihalev A."/>
            <person name="Mihova T."/>
            <person name="Mittelman R."/>
            <person name="Mlenga V."/>
            <person name="Montmayeur A."/>
            <person name="Mulrain L."/>
            <person name="Navidi A."/>
            <person name="Naylor J."/>
            <person name="Negash T."/>
            <person name="Nguyen T."/>
            <person name="Nguyen N."/>
            <person name="Nicol R."/>
            <person name="Norbu C."/>
            <person name="Norbu N."/>
            <person name="Novod N."/>
            <person name="O'Neill B."/>
            <person name="Osman S."/>
            <person name="Markiewicz E."/>
            <person name="Oyono O.L."/>
            <person name="Patti C."/>
            <person name="Phunkhang P."/>
            <person name="Pierre F."/>
            <person name="Priest M."/>
            <person name="Raghuraman S."/>
            <person name="Rege F."/>
            <person name="Reyes R."/>
            <person name="Rise C."/>
            <person name="Rogov P."/>
            <person name="Ross K."/>
            <person name="Ryan E."/>
            <person name="Settipalli S."/>
            <person name="Shea T."/>
            <person name="Sherpa N."/>
            <person name="Shi L."/>
            <person name="Shih D."/>
            <person name="Sparrow T."/>
            <person name="Spaulding J."/>
            <person name="Stalker J."/>
            <person name="Stange-Thomann N."/>
            <person name="Stavropoulos S."/>
            <person name="Stone C."/>
            <person name="Strader C."/>
            <person name="Tesfaye S."/>
            <person name="Thomson T."/>
            <person name="Thoulutsang Y."/>
            <person name="Thoulutsang D."/>
            <person name="Topham K."/>
            <person name="Topping I."/>
            <person name="Tsamla T."/>
            <person name="Vassiliev H."/>
            <person name="Vo A."/>
            <person name="Wangchuk T."/>
            <person name="Wangdi T."/>
            <person name="Weiand M."/>
            <person name="Wilkinson J."/>
            <person name="Wilson A."/>
            <person name="Yadav S."/>
            <person name="Young G."/>
            <person name="Yu Q."/>
            <person name="Zembek L."/>
            <person name="Zhong D."/>
            <person name="Zimmer A."/>
            <person name="Zwirko Z."/>
            <person name="Jaffe D.B."/>
            <person name="Alvarez P."/>
            <person name="Brockman W."/>
            <person name="Butler J."/>
            <person name="Chin C."/>
            <person name="Gnerre S."/>
            <person name="Grabherr M."/>
            <person name="Kleber M."/>
            <person name="Mauceli E."/>
            <person name="MacCallum I."/>
        </authorList>
    </citation>
    <scope>NUCLEOTIDE SEQUENCE [LARGE SCALE GENOMIC DNA]</scope>
    <source>
        <strain evidence="11">Tucson 14030-0811.24</strain>
    </source>
</reference>
<name>B4NQ32_DROWI</name>
<evidence type="ECO:0000313" key="11">
    <source>
        <dbReference type="Proteomes" id="UP000007798"/>
    </source>
</evidence>
<dbReference type="Gene3D" id="3.40.30.10">
    <property type="entry name" value="Glutaredoxin"/>
    <property type="match status" value="1"/>
</dbReference>
<dbReference type="OrthoDB" id="7872462at2759"/>
<keyword evidence="3" id="KW-0732">Signal</keyword>
<keyword evidence="9" id="KW-0812">Transmembrane</keyword>
<evidence type="ECO:0000256" key="3">
    <source>
        <dbReference type="ARBA" id="ARBA00022729"/>
    </source>
</evidence>
<organism evidence="10 11">
    <name type="scientific">Drosophila willistoni</name>
    <name type="common">Fruit fly</name>
    <dbReference type="NCBI Taxonomy" id="7260"/>
    <lineage>
        <taxon>Eukaryota</taxon>
        <taxon>Metazoa</taxon>
        <taxon>Ecdysozoa</taxon>
        <taxon>Arthropoda</taxon>
        <taxon>Hexapoda</taxon>
        <taxon>Insecta</taxon>
        <taxon>Pterygota</taxon>
        <taxon>Neoptera</taxon>
        <taxon>Endopterygota</taxon>
        <taxon>Diptera</taxon>
        <taxon>Brachycera</taxon>
        <taxon>Muscomorpha</taxon>
        <taxon>Ephydroidea</taxon>
        <taxon>Drosophilidae</taxon>
        <taxon>Drosophila</taxon>
        <taxon>Sophophora</taxon>
    </lineage>
</organism>
<keyword evidence="8" id="KW-0676">Redox-active center</keyword>
<keyword evidence="4" id="KW-0256">Endoplasmic reticulum</keyword>
<dbReference type="KEGG" id="dwi:6653005"/>
<feature type="transmembrane region" description="Helical" evidence="9">
    <location>
        <begin position="167"/>
        <end position="196"/>
    </location>
</feature>
<gene>
    <name evidence="10" type="primary">Dwil\GK16016</name>
    <name evidence="10" type="ORF">Dwil_GK16016</name>
</gene>
<evidence type="ECO:0000256" key="5">
    <source>
        <dbReference type="ARBA" id="ARBA00022982"/>
    </source>
</evidence>
<dbReference type="GO" id="GO:0005789">
    <property type="term" value="C:endoplasmic reticulum membrane"/>
    <property type="evidence" value="ECO:0007669"/>
    <property type="project" value="UniProtKB-SubCell"/>
</dbReference>
<evidence type="ECO:0000256" key="8">
    <source>
        <dbReference type="ARBA" id="ARBA00023284"/>
    </source>
</evidence>
<evidence type="ECO:0000256" key="4">
    <source>
        <dbReference type="ARBA" id="ARBA00022824"/>
    </source>
</evidence>
<sequence>MGPTKALNREKVDGFRSVIEIDEQNWPLLLNDEWLVSICAKDQVDCTKMELNSHQLVASSAFSNRNVAIAIVDLAKKSGILRRLSVRKLPFVYHVIAGEFRRIDASLNIESLCRMVENGEWKSIEVVPWWRHPTSNWINFAVFAHKAAVDLWDSGVVSDYGVATWCIALMLTGVFTMIVWVLYGGWCGIMFLWIYWKRPKA</sequence>
<comment type="subcellular location">
    <subcellularLocation>
        <location evidence="1">Endoplasmic reticulum membrane</location>
        <topology evidence="1">Single-pass membrane protein</topology>
    </subcellularLocation>
</comment>
<dbReference type="AlphaFoldDB" id="B4NQ32"/>
<dbReference type="STRING" id="7260.B4NQ32"/>
<dbReference type="InterPro" id="IPR052454">
    <property type="entry name" value="TMX_domain-containing"/>
</dbReference>
<keyword evidence="11" id="KW-1185">Reference proteome</keyword>
<dbReference type="eggNOG" id="KOG0913">
    <property type="taxonomic scope" value="Eukaryota"/>
</dbReference>
<keyword evidence="9" id="KW-0472">Membrane</keyword>
<keyword evidence="6 9" id="KW-1133">Transmembrane helix</keyword>